<dbReference type="SUPFAM" id="SSF51182">
    <property type="entry name" value="RmlC-like cupins"/>
    <property type="match status" value="1"/>
</dbReference>
<dbReference type="InterPro" id="IPR008579">
    <property type="entry name" value="UGlyAH_Cupin_dom"/>
</dbReference>
<protein>
    <recommendedName>
        <fullName evidence="1">(S)-ureidoglycine aminohydrolase cupin domain-containing protein</fullName>
    </recommendedName>
</protein>
<reference evidence="2 3" key="1">
    <citation type="submission" date="2015-07" db="EMBL/GenBank/DDBJ databases">
        <authorList>
            <person name="Voget S."/>
            <person name="Dogs M."/>
            <person name="Brinkhoff T.H."/>
            <person name="Daniel R."/>
        </authorList>
    </citation>
    <scope>NUCLEOTIDE SEQUENCE [LARGE SCALE GENOMIC DNA]</scope>
    <source>
        <strain evidence="2 3">B14</strain>
    </source>
</reference>
<dbReference type="InterPro" id="IPR011051">
    <property type="entry name" value="RmlC_Cupin_sf"/>
</dbReference>
<dbReference type="PANTHER" id="PTHR40943">
    <property type="entry name" value="CYTOPLASMIC PROTEIN-RELATED"/>
    <property type="match status" value="1"/>
</dbReference>
<dbReference type="Gene3D" id="2.60.120.10">
    <property type="entry name" value="Jelly Rolls"/>
    <property type="match status" value="1"/>
</dbReference>
<gene>
    <name evidence="2" type="ORF">ROLI_013730</name>
</gene>
<evidence type="ECO:0000313" key="3">
    <source>
        <dbReference type="Proteomes" id="UP001318682"/>
    </source>
</evidence>
<proteinExistence type="predicted"/>
<sequence length="244" mass="26280">MTEALKKVAAIPTVHRIMPNGVDGVGLSAWEAMDPATLAAGEPVQSGHLYDENEARGYSAGVWHCTAFDDAPGPYPVDEYMLLLEGQVVMALPDGTDVTINAGEAFVLPQGLDCQWKMPCDVRKIFMIVETDGRETSQNPSLVRVTKPALQTDASAGDAVASAQCVFHSADGRMQVLRRSFSQTLQGPLPSASQRLITVLAGEVRIGAEIFGPMQSCLVNAADRADWHIASGTTWIEAQYRSYL</sequence>
<dbReference type="Pfam" id="PF05899">
    <property type="entry name" value="Cupin_3"/>
    <property type="match status" value="1"/>
</dbReference>
<keyword evidence="3" id="KW-1185">Reference proteome</keyword>
<dbReference type="Proteomes" id="UP001318682">
    <property type="component" value="Chromosome"/>
</dbReference>
<dbReference type="EMBL" id="CP143423">
    <property type="protein sequence ID" value="WVX48293.1"/>
    <property type="molecule type" value="Genomic_DNA"/>
</dbReference>
<dbReference type="InterPro" id="IPR014710">
    <property type="entry name" value="RmlC-like_jellyroll"/>
</dbReference>
<accession>A0ABZ2BS99</accession>
<name>A0ABZ2BS99_9RHOB</name>
<evidence type="ECO:0000313" key="2">
    <source>
        <dbReference type="EMBL" id="WVX48293.1"/>
    </source>
</evidence>
<feature type="domain" description="(S)-ureidoglycine aminohydrolase cupin" evidence="1">
    <location>
        <begin position="57"/>
        <end position="126"/>
    </location>
</feature>
<dbReference type="RefSeq" id="WP_187431621.1">
    <property type="nucleotide sequence ID" value="NZ_CP143423.1"/>
</dbReference>
<reference evidence="3" key="2">
    <citation type="submission" date="2024-01" db="EMBL/GenBank/DDBJ databases">
        <title>Roseobacter fucihabitans sp. nov., isolated from the brown alga Fucus spiralis.</title>
        <authorList>
            <person name="Hahnke S."/>
            <person name="Berger M."/>
            <person name="Schlingloff A."/>
            <person name="Athale I."/>
            <person name="Neumann-Schaal M."/>
            <person name="Adenaya A."/>
            <person name="Poehlein A."/>
            <person name="Daniel R."/>
            <person name="Pertersen J."/>
            <person name="Brinkhoff T."/>
        </authorList>
    </citation>
    <scope>NUCLEOTIDE SEQUENCE [LARGE SCALE GENOMIC DNA]</scope>
    <source>
        <strain evidence="3">B14</strain>
    </source>
</reference>
<evidence type="ECO:0000259" key="1">
    <source>
        <dbReference type="Pfam" id="PF05899"/>
    </source>
</evidence>
<organism evidence="2 3">
    <name type="scientific">Roseobacter fucihabitans</name>
    <dbReference type="NCBI Taxonomy" id="1537242"/>
    <lineage>
        <taxon>Bacteria</taxon>
        <taxon>Pseudomonadati</taxon>
        <taxon>Pseudomonadota</taxon>
        <taxon>Alphaproteobacteria</taxon>
        <taxon>Rhodobacterales</taxon>
        <taxon>Roseobacteraceae</taxon>
        <taxon>Roseobacter</taxon>
    </lineage>
</organism>
<dbReference type="PANTHER" id="PTHR40943:SF1">
    <property type="entry name" value="CYTOPLASMIC PROTEIN"/>
    <property type="match status" value="1"/>
</dbReference>